<dbReference type="Pfam" id="PF00498">
    <property type="entry name" value="FHA"/>
    <property type="match status" value="1"/>
</dbReference>
<evidence type="ECO:0000256" key="2">
    <source>
        <dbReference type="ARBA" id="ARBA00004604"/>
    </source>
</evidence>
<keyword evidence="19" id="KW-0206">Cytoskeleton</keyword>
<evidence type="ECO:0000256" key="19">
    <source>
        <dbReference type="ARBA" id="ARBA00023212"/>
    </source>
</evidence>
<dbReference type="GO" id="GO:0051052">
    <property type="term" value="P:regulation of DNA metabolic process"/>
    <property type="evidence" value="ECO:0007669"/>
    <property type="project" value="UniProtKB-ARBA"/>
</dbReference>
<evidence type="ECO:0000256" key="6">
    <source>
        <dbReference type="ARBA" id="ARBA00022454"/>
    </source>
</evidence>
<evidence type="ECO:0000256" key="3">
    <source>
        <dbReference type="ARBA" id="ARBA00004607"/>
    </source>
</evidence>
<dbReference type="FunFam" id="2.60.200.20:FF:000007">
    <property type="entry name" value="microspherule protein 1 isoform X1"/>
    <property type="match status" value="1"/>
</dbReference>
<evidence type="ECO:0000256" key="9">
    <source>
        <dbReference type="ARBA" id="ARBA00022763"/>
    </source>
</evidence>
<evidence type="ECO:0000313" key="28">
    <source>
        <dbReference type="Proteomes" id="UP000828390"/>
    </source>
</evidence>
<dbReference type="GO" id="GO:0006325">
    <property type="term" value="P:chromatin organization"/>
    <property type="evidence" value="ECO:0007669"/>
    <property type="project" value="UniProtKB-KW"/>
</dbReference>
<evidence type="ECO:0000256" key="22">
    <source>
        <dbReference type="ARBA" id="ARBA00023328"/>
    </source>
</evidence>
<dbReference type="Proteomes" id="UP000828390">
    <property type="component" value="Unassembled WGS sequence"/>
</dbReference>
<keyword evidence="16" id="KW-0804">Transcription</keyword>
<evidence type="ECO:0000256" key="11">
    <source>
        <dbReference type="ARBA" id="ARBA00022843"/>
    </source>
</evidence>
<evidence type="ECO:0000256" key="14">
    <source>
        <dbReference type="ARBA" id="ARBA00023015"/>
    </source>
</evidence>
<evidence type="ECO:0000256" key="16">
    <source>
        <dbReference type="ARBA" id="ARBA00023163"/>
    </source>
</evidence>
<evidence type="ECO:0000256" key="7">
    <source>
        <dbReference type="ARBA" id="ARBA00022490"/>
    </source>
</evidence>
<evidence type="ECO:0000256" key="12">
    <source>
        <dbReference type="ARBA" id="ARBA00022853"/>
    </source>
</evidence>
<evidence type="ECO:0000256" key="17">
    <source>
        <dbReference type="ARBA" id="ARBA00023172"/>
    </source>
</evidence>
<evidence type="ECO:0000313" key="27">
    <source>
        <dbReference type="EMBL" id="KAH3750752.1"/>
    </source>
</evidence>
<gene>
    <name evidence="27" type="ORF">DPMN_185283</name>
</gene>
<feature type="domain" description="FHA" evidence="26">
    <location>
        <begin position="406"/>
        <end position="462"/>
    </location>
</feature>
<keyword evidence="14" id="KW-0805">Transcription regulation</keyword>
<dbReference type="GO" id="GO:0000776">
    <property type="term" value="C:kinetochore"/>
    <property type="evidence" value="ECO:0007669"/>
    <property type="project" value="UniProtKB-KW"/>
</dbReference>
<dbReference type="GO" id="GO:0005730">
    <property type="term" value="C:nucleolus"/>
    <property type="evidence" value="ECO:0007669"/>
    <property type="project" value="UniProtKB-SubCell"/>
</dbReference>
<dbReference type="InterPro" id="IPR025999">
    <property type="entry name" value="MCRS_N"/>
</dbReference>
<dbReference type="GO" id="GO:0031011">
    <property type="term" value="C:Ino80 complex"/>
    <property type="evidence" value="ECO:0007669"/>
    <property type="project" value="InterPro"/>
</dbReference>
<keyword evidence="20" id="KW-0458">Lysosome</keyword>
<evidence type="ECO:0000256" key="15">
    <source>
        <dbReference type="ARBA" id="ARBA00023054"/>
    </source>
</evidence>
<keyword evidence="28" id="KW-1185">Reference proteome</keyword>
<dbReference type="GO" id="GO:0071339">
    <property type="term" value="C:MLL1 complex"/>
    <property type="evidence" value="ECO:0007669"/>
    <property type="project" value="InterPro"/>
</dbReference>
<evidence type="ECO:0000256" key="10">
    <source>
        <dbReference type="ARBA" id="ARBA00022838"/>
    </source>
</evidence>
<evidence type="ECO:0000256" key="4">
    <source>
        <dbReference type="ARBA" id="ARBA00004629"/>
    </source>
</evidence>
<keyword evidence="10" id="KW-0995">Kinetochore</keyword>
<evidence type="ECO:0000256" key="13">
    <source>
        <dbReference type="ARBA" id="ARBA00022990"/>
    </source>
</evidence>
<dbReference type="EMBL" id="JAIWYP010000010">
    <property type="protein sequence ID" value="KAH3750752.1"/>
    <property type="molecule type" value="Genomic_DNA"/>
</dbReference>
<sequence>MEPTPVDSATSVHISTPRMDPNTTQFSPMLSMQSAMSHVSQQTMPSEPSSVHDSKRHMLPSHSSRFMPNPDLSGSSERRSSKRTIKRKRFDDEMVESSLLKQERPTRDRKTSGTTVAEPERPLREPVKKEVVTMTMPTEVKKRPNTGKVCKTSRSRNKSKKQKIRPRPPACTKDLGRWKPTDDLALITAVQQTNDLTAVYLGVKFSCKFTLKEIQERWYSLLYDPIISKLSVQAMKQFHPDVLATVQAKALYSKPEEELLGKIPSTSTPTLETFQDLLDKYPDVFYPSRTAKSLHTHWLLMKQYHLLPDQSIQPMPRGDHILNFSDAEDLLTDEDLKDAKDDILEHELSIADRKNKREIRHLEQELPRWQVLVDSVTGISPPDFDNQTLAVLRGRLVRYLMRSREITLGRATKDNQIDVDLSLEGPAWKISRRQGIIKLRSNGDFYIANEGKRPIYIDGKPILCGNKQRLCNNSVVEISCLRFIFLVNQDLISTIRSDTQKLPPTASL</sequence>
<name>A0A9D4DJE3_DREPO</name>
<dbReference type="GO" id="GO:0045944">
    <property type="term" value="P:positive regulation of transcription by RNA polymerase II"/>
    <property type="evidence" value="ECO:0007669"/>
    <property type="project" value="TreeGrafter"/>
</dbReference>
<evidence type="ECO:0000256" key="20">
    <source>
        <dbReference type="ARBA" id="ARBA00023228"/>
    </source>
</evidence>
<proteinExistence type="predicted"/>
<feature type="region of interest" description="Disordered" evidence="25">
    <location>
        <begin position="142"/>
        <end position="175"/>
    </location>
</feature>
<reference evidence="27" key="1">
    <citation type="journal article" date="2019" name="bioRxiv">
        <title>The Genome of the Zebra Mussel, Dreissena polymorpha: A Resource for Invasive Species Research.</title>
        <authorList>
            <person name="McCartney M.A."/>
            <person name="Auch B."/>
            <person name="Kono T."/>
            <person name="Mallez S."/>
            <person name="Zhang Y."/>
            <person name="Obille A."/>
            <person name="Becker A."/>
            <person name="Abrahante J.E."/>
            <person name="Garbe J."/>
            <person name="Badalamenti J.P."/>
            <person name="Herman A."/>
            <person name="Mangelson H."/>
            <person name="Liachko I."/>
            <person name="Sullivan S."/>
            <person name="Sone E.D."/>
            <person name="Koren S."/>
            <person name="Silverstein K.A.T."/>
            <person name="Beckman K.B."/>
            <person name="Gohl D.M."/>
        </authorList>
    </citation>
    <scope>NUCLEOTIDE SEQUENCE</scope>
    <source>
        <strain evidence="27">Duluth1</strain>
        <tissue evidence="27">Whole animal</tissue>
    </source>
</reference>
<evidence type="ECO:0000256" key="5">
    <source>
        <dbReference type="ARBA" id="ARBA00004647"/>
    </source>
</evidence>
<organism evidence="27 28">
    <name type="scientific">Dreissena polymorpha</name>
    <name type="common">Zebra mussel</name>
    <name type="synonym">Mytilus polymorpha</name>
    <dbReference type="NCBI Taxonomy" id="45954"/>
    <lineage>
        <taxon>Eukaryota</taxon>
        <taxon>Metazoa</taxon>
        <taxon>Spiralia</taxon>
        <taxon>Lophotrochozoa</taxon>
        <taxon>Mollusca</taxon>
        <taxon>Bivalvia</taxon>
        <taxon>Autobranchia</taxon>
        <taxon>Heteroconchia</taxon>
        <taxon>Euheterodonta</taxon>
        <taxon>Imparidentia</taxon>
        <taxon>Neoheterodontei</taxon>
        <taxon>Myida</taxon>
        <taxon>Dreissenoidea</taxon>
        <taxon>Dreissenidae</taxon>
        <taxon>Dreissena</taxon>
    </lineage>
</organism>
<evidence type="ECO:0000256" key="8">
    <source>
        <dbReference type="ARBA" id="ARBA00022553"/>
    </source>
</evidence>
<keyword evidence="8" id="KW-0597">Phosphoprotein</keyword>
<dbReference type="GO" id="GO:0034451">
    <property type="term" value="C:centriolar satellite"/>
    <property type="evidence" value="ECO:0007669"/>
    <property type="project" value="UniProtKB-SubCell"/>
</dbReference>
<dbReference type="SUPFAM" id="SSF49879">
    <property type="entry name" value="SMAD/FHA domain"/>
    <property type="match status" value="1"/>
</dbReference>
<keyword evidence="15" id="KW-0175">Coiled coil</keyword>
<dbReference type="GO" id="GO:0000922">
    <property type="term" value="C:spindle pole"/>
    <property type="evidence" value="ECO:0007669"/>
    <property type="project" value="UniProtKB-SubCell"/>
</dbReference>
<evidence type="ECO:0000259" key="26">
    <source>
        <dbReference type="PROSITE" id="PS50006"/>
    </source>
</evidence>
<keyword evidence="21" id="KW-0539">Nucleus</keyword>
<dbReference type="PROSITE" id="PS50006">
    <property type="entry name" value="FHA_DOMAIN"/>
    <property type="match status" value="1"/>
</dbReference>
<keyword evidence="22" id="KW-0137">Centromere</keyword>
<evidence type="ECO:0000256" key="21">
    <source>
        <dbReference type="ARBA" id="ARBA00023242"/>
    </source>
</evidence>
<protein>
    <recommendedName>
        <fullName evidence="23">Microspherule protein 1</fullName>
    </recommendedName>
    <alternativeName>
        <fullName evidence="24">58 kDa microspherule protein</fullName>
    </alternativeName>
</protein>
<evidence type="ECO:0000256" key="1">
    <source>
        <dbReference type="ARBA" id="ARBA00004371"/>
    </source>
</evidence>
<dbReference type="InterPro" id="IPR000253">
    <property type="entry name" value="FHA_dom"/>
</dbReference>
<dbReference type="GO" id="GO:0006281">
    <property type="term" value="P:DNA repair"/>
    <property type="evidence" value="ECO:0007669"/>
    <property type="project" value="UniProtKB-KW"/>
</dbReference>
<accession>A0A9D4DJE3</accession>
<keyword evidence="12" id="KW-0156">Chromatin regulator</keyword>
<feature type="compositionally biased region" description="Basic residues" evidence="25">
    <location>
        <begin position="151"/>
        <end position="166"/>
    </location>
</feature>
<keyword evidence="6" id="KW-0158">Chromosome</keyword>
<dbReference type="InterPro" id="IPR037912">
    <property type="entry name" value="MCRS1"/>
</dbReference>
<dbReference type="GO" id="GO:0002151">
    <property type="term" value="F:G-quadruplex RNA binding"/>
    <property type="evidence" value="ECO:0007669"/>
    <property type="project" value="InterPro"/>
</dbReference>
<dbReference type="Pfam" id="PF13325">
    <property type="entry name" value="MCRS_N"/>
    <property type="match status" value="1"/>
</dbReference>
<reference evidence="27" key="2">
    <citation type="submission" date="2020-11" db="EMBL/GenBank/DDBJ databases">
        <authorList>
            <person name="McCartney M.A."/>
            <person name="Auch B."/>
            <person name="Kono T."/>
            <person name="Mallez S."/>
            <person name="Becker A."/>
            <person name="Gohl D.M."/>
            <person name="Silverstein K.A.T."/>
            <person name="Koren S."/>
            <person name="Bechman K.B."/>
            <person name="Herman A."/>
            <person name="Abrahante J.E."/>
            <person name="Garbe J."/>
        </authorList>
    </citation>
    <scope>NUCLEOTIDE SEQUENCE</scope>
    <source>
        <strain evidence="27">Duluth1</strain>
        <tissue evidence="27">Whole animal</tissue>
    </source>
</reference>
<dbReference type="GO" id="GO:0005764">
    <property type="term" value="C:lysosome"/>
    <property type="evidence" value="ECO:0007669"/>
    <property type="project" value="UniProtKB-SubCell"/>
</dbReference>
<keyword evidence="9" id="KW-0227">DNA damage</keyword>
<evidence type="ECO:0000256" key="18">
    <source>
        <dbReference type="ARBA" id="ARBA00023204"/>
    </source>
</evidence>
<dbReference type="GO" id="GO:0006310">
    <property type="term" value="P:DNA recombination"/>
    <property type="evidence" value="ECO:0007669"/>
    <property type="project" value="UniProtKB-KW"/>
</dbReference>
<dbReference type="PANTHER" id="PTHR13233">
    <property type="entry name" value="MICROSPHERULE PROTEIN 1"/>
    <property type="match status" value="1"/>
</dbReference>
<comment type="subcellular location">
    <subcellularLocation>
        <location evidence="4">Chromosome</location>
        <location evidence="4">Centromere</location>
        <location evidence="4">Kinetochore</location>
    </subcellularLocation>
    <subcellularLocation>
        <location evidence="3">Cytoplasm</location>
        <location evidence="3">Cytoskeleton</location>
        <location evidence="3">Microtubule organizing center</location>
        <location evidence="3">Centrosome</location>
        <location evidence="3">Centriolar satellite</location>
    </subcellularLocation>
    <subcellularLocation>
        <location evidence="5">Cytoplasm</location>
        <location evidence="5">Cytoskeleton</location>
        <location evidence="5">Spindle pole</location>
    </subcellularLocation>
    <subcellularLocation>
        <location evidence="1">Lysosome</location>
    </subcellularLocation>
    <subcellularLocation>
        <location evidence="2">Nucleus</location>
        <location evidence="2">Nucleolus</location>
    </subcellularLocation>
</comment>
<keyword evidence="18" id="KW-0234">DNA repair</keyword>
<dbReference type="InterPro" id="IPR008984">
    <property type="entry name" value="SMAD_FHA_dom_sf"/>
</dbReference>
<evidence type="ECO:0000256" key="23">
    <source>
        <dbReference type="ARBA" id="ARBA00068815"/>
    </source>
</evidence>
<dbReference type="CDD" id="cd22687">
    <property type="entry name" value="FHA_MCRS1"/>
    <property type="match status" value="1"/>
</dbReference>
<keyword evidence="13" id="KW-0007">Acetylation</keyword>
<comment type="caution">
    <text evidence="27">The sequence shown here is derived from an EMBL/GenBank/DDBJ whole genome shotgun (WGS) entry which is preliminary data.</text>
</comment>
<feature type="region of interest" description="Disordered" evidence="25">
    <location>
        <begin position="1"/>
        <end position="124"/>
    </location>
</feature>
<dbReference type="GO" id="GO:0033044">
    <property type="term" value="P:regulation of chromosome organization"/>
    <property type="evidence" value="ECO:0007669"/>
    <property type="project" value="UniProtKB-ARBA"/>
</dbReference>
<dbReference type="AlphaFoldDB" id="A0A9D4DJE3"/>
<dbReference type="SMART" id="SM00240">
    <property type="entry name" value="FHA"/>
    <property type="match status" value="1"/>
</dbReference>
<feature type="compositionally biased region" description="Basic and acidic residues" evidence="25">
    <location>
        <begin position="101"/>
        <end position="111"/>
    </location>
</feature>
<dbReference type="Gene3D" id="2.60.200.20">
    <property type="match status" value="1"/>
</dbReference>
<dbReference type="GO" id="GO:0044545">
    <property type="term" value="C:NSL complex"/>
    <property type="evidence" value="ECO:0007669"/>
    <property type="project" value="TreeGrafter"/>
</dbReference>
<dbReference type="PANTHER" id="PTHR13233:SF0">
    <property type="entry name" value="MICROSPHERULE PROTEIN 1"/>
    <property type="match status" value="1"/>
</dbReference>
<keyword evidence="7" id="KW-0963">Cytoplasm</keyword>
<evidence type="ECO:0000256" key="25">
    <source>
        <dbReference type="SAM" id="MobiDB-lite"/>
    </source>
</evidence>
<evidence type="ECO:0000256" key="24">
    <source>
        <dbReference type="ARBA" id="ARBA00075730"/>
    </source>
</evidence>
<keyword evidence="11" id="KW-0832">Ubl conjugation</keyword>
<keyword evidence="17" id="KW-0233">DNA recombination</keyword>
<feature type="compositionally biased region" description="Polar residues" evidence="25">
    <location>
        <begin position="21"/>
        <end position="51"/>
    </location>
</feature>